<dbReference type="PROSITE" id="PS51450">
    <property type="entry name" value="LRR"/>
    <property type="match status" value="4"/>
</dbReference>
<feature type="compositionally biased region" description="Low complexity" evidence="5">
    <location>
        <begin position="350"/>
        <end position="365"/>
    </location>
</feature>
<feature type="compositionally biased region" description="Low complexity" evidence="5">
    <location>
        <begin position="297"/>
        <end position="313"/>
    </location>
</feature>
<dbReference type="Gene3D" id="3.80.10.10">
    <property type="entry name" value="Ribonuclease Inhibitor"/>
    <property type="match status" value="2"/>
</dbReference>
<accession>A0ABQ7GY47</accession>
<feature type="region of interest" description="Disordered" evidence="5">
    <location>
        <begin position="898"/>
        <end position="922"/>
    </location>
</feature>
<gene>
    <name evidence="6" type="ORF">DUNSADRAFT_592</name>
</gene>
<feature type="coiled-coil region" evidence="4">
    <location>
        <begin position="465"/>
        <end position="492"/>
    </location>
</feature>
<dbReference type="Proteomes" id="UP000815325">
    <property type="component" value="Unassembled WGS sequence"/>
</dbReference>
<keyword evidence="2" id="KW-0433">Leucine-rich repeat</keyword>
<evidence type="ECO:0000313" key="6">
    <source>
        <dbReference type="EMBL" id="KAF5839521.1"/>
    </source>
</evidence>
<dbReference type="InterPro" id="IPR003591">
    <property type="entry name" value="Leu-rich_rpt_typical-subtyp"/>
</dbReference>
<feature type="compositionally biased region" description="Low complexity" evidence="5">
    <location>
        <begin position="229"/>
        <end position="263"/>
    </location>
</feature>
<dbReference type="InterPro" id="IPR025875">
    <property type="entry name" value="Leu-rich_rpt_4"/>
</dbReference>
<dbReference type="InterPro" id="IPR032675">
    <property type="entry name" value="LRR_dom_sf"/>
</dbReference>
<evidence type="ECO:0000256" key="3">
    <source>
        <dbReference type="ARBA" id="ARBA00022737"/>
    </source>
</evidence>
<organism evidence="6 7">
    <name type="scientific">Dunaliella salina</name>
    <name type="common">Green alga</name>
    <name type="synonym">Protococcus salinus</name>
    <dbReference type="NCBI Taxonomy" id="3046"/>
    <lineage>
        <taxon>Eukaryota</taxon>
        <taxon>Viridiplantae</taxon>
        <taxon>Chlorophyta</taxon>
        <taxon>core chlorophytes</taxon>
        <taxon>Chlorophyceae</taxon>
        <taxon>CS clade</taxon>
        <taxon>Chlamydomonadales</taxon>
        <taxon>Dunaliellaceae</taxon>
        <taxon>Dunaliella</taxon>
    </lineage>
</organism>
<feature type="region of interest" description="Disordered" evidence="5">
    <location>
        <begin position="203"/>
        <end position="367"/>
    </location>
</feature>
<protein>
    <submittedName>
        <fullName evidence="6">Uncharacterized protein</fullName>
    </submittedName>
</protein>
<comment type="subcellular location">
    <subcellularLocation>
        <location evidence="1">Cytoplasm</location>
        <location evidence="1">Cytoskeleton</location>
        <location evidence="1">Cilium axoneme</location>
    </subcellularLocation>
</comment>
<dbReference type="InterPro" id="IPR001611">
    <property type="entry name" value="Leu-rich_rpt"/>
</dbReference>
<dbReference type="EMBL" id="MU069541">
    <property type="protein sequence ID" value="KAF5839521.1"/>
    <property type="molecule type" value="Genomic_DNA"/>
</dbReference>
<keyword evidence="7" id="KW-1185">Reference proteome</keyword>
<dbReference type="SMART" id="SM00369">
    <property type="entry name" value="LRR_TYP"/>
    <property type="match status" value="3"/>
</dbReference>
<dbReference type="PANTHER" id="PTHR15454:SF34">
    <property type="entry name" value="LEUCINE-RICH REPEAT AND COILED-COIL DOMAIN-CONTAINING PROTEIN 1"/>
    <property type="match status" value="1"/>
</dbReference>
<comment type="caution">
    <text evidence="6">The sequence shown here is derived from an EMBL/GenBank/DDBJ whole genome shotgun (WGS) entry which is preliminary data.</text>
</comment>
<evidence type="ECO:0000313" key="7">
    <source>
        <dbReference type="Proteomes" id="UP000815325"/>
    </source>
</evidence>
<evidence type="ECO:0000256" key="1">
    <source>
        <dbReference type="ARBA" id="ARBA00004430"/>
    </source>
</evidence>
<feature type="coiled-coil region" evidence="4">
    <location>
        <begin position="547"/>
        <end position="781"/>
    </location>
</feature>
<proteinExistence type="predicted"/>
<sequence>MAGAAAEPLESISLIGRGLTSCSQVPELQHPTLTSVCLHGNDITSTEGISHLTRLQHLNLSSNAVNSLEGVQGLPSLTTLNLSSNRLAGALPPLRGLPNLTHLNLSYNGLTSLQGLHALLSHSPPTAVHASHLAPLPHTHPLRKLNLKHNLISSVQAFGVLVHFPALQELSLGGNPVCMQPTARQQLLTLLPQLATLDNTPSHNITAAALGPPSPTLPPPPLLPPPQPWQQQPQQKPQQQYQQQYQQHTHAASAAHAVGQPPAQTAPPPQLPQPLPHPHQPAHFILPAPSPAPFHPQQQQHQQQQQEQQRQPQNLPVYPYQQPLSQHEQQPPFPEYRPFPPHPHPHQRSHAQQQLLAPGQQQGWQDARATGEVDNHHLGAHHLGAGLKGGRGPDAPVPINNRSSKRAQGHIQNQGQAGGAHSSLVQGSVQGPGQPPARALSPPPAVRKVVYLVDAAVQASDSRAAARMQSEVEQLRAQLAEMTGELERRTRVDREAQRQISNILQAGEEDAQQRVEEGFREASQAVSKALHEVDVARRAALEAEERVGHAQLEKQAAQMQADALRQQLQRLQQDACQAAEAREAEAGRAMAALQDELKRAAQSEADLKQELQNAQQQASLQQSSSTAVTLTARIAQAMSDGDTQANALRAKLAAAEQAAQGASSREHELLGRIKVLTETSASAAQQHAKELEQVRQQAALDAAAARAAEGKAAEERGRLCMAAQAEQERSALQEQLTYLKVQLQFALEESDKERAGIQGRLDASEHQVATLTAAAQEAAQKGRVFEELVTDLSNVVSQQKLHIQGLQKEREALAGQLRSSGPEQLQRLSAQLAAAKGAAADAEVMRDQAEVNRQRWQEAERRIVEQQIKMAMLDSAHDTVASLKAELEDYAAEAEEARRAAEEVEGQAAQQAEADAQEKASLRSELVAGESALESMSQSVNEAQAKLKEAEERAREAEQRLKTVEEQLQEKSELIKYVEEEVERVKGLFEKREGRVREERDAAQADAERARKACGIAEVHLAEAAARGDTLAAELHKERQAAAAALEASARAQAEADRLSIKLAEVEGEMRTLLDAVERQKLASVTKMRQLASFLTDLG</sequence>
<evidence type="ECO:0000256" key="4">
    <source>
        <dbReference type="SAM" id="Coils"/>
    </source>
</evidence>
<feature type="region of interest" description="Disordered" evidence="5">
    <location>
        <begin position="379"/>
        <end position="441"/>
    </location>
</feature>
<dbReference type="SMART" id="SM00365">
    <property type="entry name" value="LRR_SD22"/>
    <property type="match status" value="3"/>
</dbReference>
<dbReference type="Pfam" id="PF12799">
    <property type="entry name" value="LRR_4"/>
    <property type="match status" value="1"/>
</dbReference>
<feature type="compositionally biased region" description="Pro residues" evidence="5">
    <location>
        <begin position="264"/>
        <end position="279"/>
    </location>
</feature>
<dbReference type="PANTHER" id="PTHR15454">
    <property type="entry name" value="NISCHARIN RELATED"/>
    <property type="match status" value="1"/>
</dbReference>
<evidence type="ECO:0000256" key="2">
    <source>
        <dbReference type="ARBA" id="ARBA00022614"/>
    </source>
</evidence>
<reference evidence="6" key="1">
    <citation type="submission" date="2017-08" db="EMBL/GenBank/DDBJ databases">
        <authorList>
            <person name="Polle J.E."/>
            <person name="Barry K."/>
            <person name="Cushman J."/>
            <person name="Schmutz J."/>
            <person name="Tran D."/>
            <person name="Hathwaick L.T."/>
            <person name="Yim W.C."/>
            <person name="Jenkins J."/>
            <person name="Mckie-Krisberg Z.M."/>
            <person name="Prochnik S."/>
            <person name="Lindquist E."/>
            <person name="Dockter R.B."/>
            <person name="Adam C."/>
            <person name="Molina H."/>
            <person name="Bunkerborg J."/>
            <person name="Jin E."/>
            <person name="Buchheim M."/>
            <person name="Magnuson J."/>
        </authorList>
    </citation>
    <scope>NUCLEOTIDE SEQUENCE</scope>
    <source>
        <strain evidence="6">CCAP 19/18</strain>
    </source>
</reference>
<feature type="compositionally biased region" description="Pro residues" evidence="5">
    <location>
        <begin position="331"/>
        <end position="342"/>
    </location>
</feature>
<feature type="compositionally biased region" description="Pro residues" evidence="5">
    <location>
        <begin position="212"/>
        <end position="228"/>
    </location>
</feature>
<keyword evidence="3" id="KW-0677">Repeat</keyword>
<evidence type="ECO:0000256" key="5">
    <source>
        <dbReference type="SAM" id="MobiDB-lite"/>
    </source>
</evidence>
<keyword evidence="4" id="KW-0175">Coiled coil</keyword>
<feature type="coiled-coil region" evidence="4">
    <location>
        <begin position="1049"/>
        <end position="1083"/>
    </location>
</feature>
<dbReference type="SUPFAM" id="SSF52075">
    <property type="entry name" value="Outer arm dynein light chain 1"/>
    <property type="match status" value="1"/>
</dbReference>
<name>A0ABQ7GY47_DUNSA</name>